<feature type="region of interest" description="Disordered" evidence="5">
    <location>
        <begin position="302"/>
        <end position="332"/>
    </location>
</feature>
<evidence type="ECO:0000313" key="7">
    <source>
        <dbReference type="EMBL" id="MDC0711204.1"/>
    </source>
</evidence>
<feature type="region of interest" description="Disordered" evidence="5">
    <location>
        <begin position="367"/>
        <end position="428"/>
    </location>
</feature>
<evidence type="ECO:0000256" key="3">
    <source>
        <dbReference type="ARBA" id="ARBA00022777"/>
    </source>
</evidence>
<dbReference type="GO" id="GO:0016301">
    <property type="term" value="F:kinase activity"/>
    <property type="evidence" value="ECO:0007669"/>
    <property type="project" value="UniProtKB-KW"/>
</dbReference>
<keyword evidence="2" id="KW-0547">Nucleotide-binding</keyword>
<evidence type="ECO:0000256" key="1">
    <source>
        <dbReference type="ARBA" id="ARBA00022679"/>
    </source>
</evidence>
<evidence type="ECO:0000259" key="6">
    <source>
        <dbReference type="PROSITE" id="PS50011"/>
    </source>
</evidence>
<evidence type="ECO:0000313" key="8">
    <source>
        <dbReference type="Proteomes" id="UP001221838"/>
    </source>
</evidence>
<feature type="domain" description="Protein kinase" evidence="6">
    <location>
        <begin position="23"/>
        <end position="299"/>
    </location>
</feature>
<evidence type="ECO:0000256" key="5">
    <source>
        <dbReference type="SAM" id="MobiDB-lite"/>
    </source>
</evidence>
<dbReference type="Gene3D" id="3.30.200.20">
    <property type="entry name" value="Phosphorylase Kinase, domain 1"/>
    <property type="match status" value="1"/>
</dbReference>
<evidence type="ECO:0000256" key="4">
    <source>
        <dbReference type="ARBA" id="ARBA00022840"/>
    </source>
</evidence>
<dbReference type="CDD" id="cd14014">
    <property type="entry name" value="STKc_PknB_like"/>
    <property type="match status" value="1"/>
</dbReference>
<dbReference type="EMBL" id="JAQNDM010000002">
    <property type="protein sequence ID" value="MDC0711204.1"/>
    <property type="molecule type" value="Genomic_DNA"/>
</dbReference>
<feature type="compositionally biased region" description="Basic and acidic residues" evidence="5">
    <location>
        <begin position="370"/>
        <end position="379"/>
    </location>
</feature>
<keyword evidence="3 7" id="KW-0418">Kinase</keyword>
<dbReference type="SUPFAM" id="SSF56112">
    <property type="entry name" value="Protein kinase-like (PK-like)"/>
    <property type="match status" value="1"/>
</dbReference>
<evidence type="ECO:0000256" key="2">
    <source>
        <dbReference type="ARBA" id="ARBA00022741"/>
    </source>
</evidence>
<name>A0ABT5DDT0_9BACT</name>
<reference evidence="7 8" key="1">
    <citation type="submission" date="2022-11" db="EMBL/GenBank/DDBJ databases">
        <title>Minimal conservation of predation-associated metabolite biosynthetic gene clusters underscores biosynthetic potential of Myxococcota including descriptions for ten novel species: Archangium lansinium sp. nov., Myxococcus landrumus sp. nov., Nannocystis bai.</title>
        <authorList>
            <person name="Ahearne A."/>
            <person name="Stevens C."/>
            <person name="Dowd S."/>
        </authorList>
    </citation>
    <scope>NUCLEOTIDE SEQUENCE [LARGE SCALE GENOMIC DNA]</scope>
    <source>
        <strain evidence="7 8">NCWAL01</strain>
    </source>
</reference>
<protein>
    <submittedName>
        <fullName evidence="7">Serine/threonine-protein kinase</fullName>
    </submittedName>
</protein>
<accession>A0ABT5DDT0</accession>
<gene>
    <name evidence="7" type="ORF">POL68_22230</name>
</gene>
<proteinExistence type="predicted"/>
<sequence length="481" mass="52060">MDRTQASALHPALLPLGTDVGPWRVVGWGGQGVYGAVYQAVRAGAEPAHPVALKLALLPRDPRFARERELLARVEHPSIPRLLDSGEWQHPLGTVHPYIVMEWVDGTPLYEWVQEHQPAPEQVVRLLAQTARALEALHAQGAVHRDVKGGNVLVRRSDGRAMLVDFGSGIHSGAATLTPPGAWTGTPAYRSAESSLFSLRHMRDVAARYSDKPTDDLYALGVTAYRLITGTYPELSDPFKDEVGVWQLGEMNSPPPSALVPQIDPQLDTLIVRMLRVHPEERGTARELAEALEQVSERITLQRAPPQMTPQPAEMSSSTRPSPPPAVSRMRAPPRWPQAMAAATALMLSAWAGWAVRDGILAMPSATRPEAADSEREEASTVGLGDTASRAPTSSAPDASVPEVMAEDSLPEPREGQATPDAKGRCPRKGQLALNGGCWVRLGLEREDCEGSGYVFTSQCYGPVLSNPRHRQPTSDPGSQP</sequence>
<dbReference type="PANTHER" id="PTHR43289">
    <property type="entry name" value="MITOGEN-ACTIVATED PROTEIN KINASE KINASE KINASE 20-RELATED"/>
    <property type="match status" value="1"/>
</dbReference>
<dbReference type="PROSITE" id="PS50011">
    <property type="entry name" value="PROTEIN_KINASE_DOM"/>
    <property type="match status" value="1"/>
</dbReference>
<organism evidence="7 8">
    <name type="scientific">Stigmatella ashevillensis</name>
    <dbReference type="NCBI Taxonomy" id="2995309"/>
    <lineage>
        <taxon>Bacteria</taxon>
        <taxon>Pseudomonadati</taxon>
        <taxon>Myxococcota</taxon>
        <taxon>Myxococcia</taxon>
        <taxon>Myxococcales</taxon>
        <taxon>Cystobacterineae</taxon>
        <taxon>Archangiaceae</taxon>
        <taxon>Stigmatella</taxon>
    </lineage>
</organism>
<dbReference type="InterPro" id="IPR000719">
    <property type="entry name" value="Prot_kinase_dom"/>
</dbReference>
<dbReference type="SMART" id="SM00220">
    <property type="entry name" value="S_TKc"/>
    <property type="match status" value="1"/>
</dbReference>
<comment type="caution">
    <text evidence="7">The sequence shown here is derived from an EMBL/GenBank/DDBJ whole genome shotgun (WGS) entry which is preliminary data.</text>
</comment>
<keyword evidence="8" id="KW-1185">Reference proteome</keyword>
<dbReference type="InterPro" id="IPR011009">
    <property type="entry name" value="Kinase-like_dom_sf"/>
</dbReference>
<dbReference type="Gene3D" id="1.10.510.10">
    <property type="entry name" value="Transferase(Phosphotransferase) domain 1"/>
    <property type="match status" value="1"/>
</dbReference>
<dbReference type="Pfam" id="PF00069">
    <property type="entry name" value="Pkinase"/>
    <property type="match status" value="1"/>
</dbReference>
<feature type="region of interest" description="Disordered" evidence="5">
    <location>
        <begin position="461"/>
        <end position="481"/>
    </location>
</feature>
<dbReference type="Proteomes" id="UP001221838">
    <property type="component" value="Unassembled WGS sequence"/>
</dbReference>
<dbReference type="RefSeq" id="WP_272141163.1">
    <property type="nucleotide sequence ID" value="NZ_JAQNDM010000002.1"/>
</dbReference>
<dbReference type="PANTHER" id="PTHR43289:SF6">
    <property type="entry name" value="SERINE_THREONINE-PROTEIN KINASE NEKL-3"/>
    <property type="match status" value="1"/>
</dbReference>
<keyword evidence="1" id="KW-0808">Transferase</keyword>
<keyword evidence="4" id="KW-0067">ATP-binding</keyword>